<gene>
    <name evidence="7" type="ORF">MUN88_19905</name>
</gene>
<dbReference type="PANTHER" id="PTHR32060:SF29">
    <property type="entry name" value="CARBOXY-TERMINAL PROCESSING PROTEASE CTPB"/>
    <property type="match status" value="1"/>
</dbReference>
<dbReference type="PANTHER" id="PTHR32060">
    <property type="entry name" value="TAIL-SPECIFIC PROTEASE"/>
    <property type="match status" value="1"/>
</dbReference>
<evidence type="ECO:0000259" key="6">
    <source>
        <dbReference type="PROSITE" id="PS50106"/>
    </source>
</evidence>
<keyword evidence="8" id="KW-1185">Reference proteome</keyword>
<dbReference type="InterPro" id="IPR005151">
    <property type="entry name" value="Tail-specific_protease"/>
</dbReference>
<keyword evidence="2 5" id="KW-0645">Protease</keyword>
<comment type="similarity">
    <text evidence="1 5">Belongs to the peptidase S41A family.</text>
</comment>
<dbReference type="InterPro" id="IPR055210">
    <property type="entry name" value="CtpA/B_N"/>
</dbReference>
<dbReference type="InterPro" id="IPR036365">
    <property type="entry name" value="PGBD-like_sf"/>
</dbReference>
<dbReference type="Gene3D" id="1.10.101.10">
    <property type="entry name" value="PGBD-like superfamily/PGBD"/>
    <property type="match status" value="1"/>
</dbReference>
<dbReference type="Gene3D" id="3.90.226.10">
    <property type="entry name" value="2-enoyl-CoA Hydratase, Chain A, domain 1"/>
    <property type="match status" value="1"/>
</dbReference>
<evidence type="ECO:0000313" key="7">
    <source>
        <dbReference type="EMBL" id="UOQ50653.1"/>
    </source>
</evidence>
<dbReference type="InterPro" id="IPR029045">
    <property type="entry name" value="ClpP/crotonase-like_dom_sf"/>
</dbReference>
<dbReference type="Gene3D" id="3.30.750.44">
    <property type="match status" value="1"/>
</dbReference>
<dbReference type="Pfam" id="PF17820">
    <property type="entry name" value="PDZ_6"/>
    <property type="match status" value="1"/>
</dbReference>
<accession>A0ABY4F293</accession>
<dbReference type="NCBIfam" id="TIGR00225">
    <property type="entry name" value="prc"/>
    <property type="match status" value="1"/>
</dbReference>
<proteinExistence type="inferred from homology"/>
<evidence type="ECO:0000256" key="1">
    <source>
        <dbReference type="ARBA" id="ARBA00009179"/>
    </source>
</evidence>
<keyword evidence="3 5" id="KW-0378">Hydrolase</keyword>
<feature type="domain" description="PDZ" evidence="6">
    <location>
        <begin position="115"/>
        <end position="179"/>
    </location>
</feature>
<keyword evidence="4 5" id="KW-0720">Serine protease</keyword>
<dbReference type="SMART" id="SM00228">
    <property type="entry name" value="PDZ"/>
    <property type="match status" value="1"/>
</dbReference>
<dbReference type="CDD" id="cd06782">
    <property type="entry name" value="cpPDZ_CPP-like"/>
    <property type="match status" value="1"/>
</dbReference>
<dbReference type="SMART" id="SM00245">
    <property type="entry name" value="TSPc"/>
    <property type="match status" value="1"/>
</dbReference>
<sequence>MSKRILVLILIVAIALGAAGTYAGLAFFASGSSSDSGISSDDQNLLSQLSEQQQSLEENMGKMSKVVDAFSIIQENYVEEVDDQQLVEGAINGMLESLEDPYSVYMDQETMEQFNEQIEASFEGIGAEVSMVDGNVTIVSPIKDSPAEKAGLKPNDQILSVDGESVEGLDLYEAVNKIRGEKGSEVVLEVSRPGVDDPLEIEITRDSIPLETVYSETKEVNGKTIGVIELTSFSENTATDFKKALTNLEDKGMDGLVIDLRGNPGGLLPEVEEILKNFIPSDKPYLQIEDPSGKKTRYFSELESAKGYPIVSVIDGGSASASEILVGALNEAMDYDIVGEKSFGKGTVQQTVSMGDGSTIKITRFKWLTPDGNWIHEKGIEPTVEQKMPDYYYTNPMQLEEPLSYNQSDDQIENVQIMLEGLGYEPERTDGYFNEATKSAVEAFQSDQDLDVTGEVDQKTAEVLQTSIVEKIRDGQDDKQLEKALEIVSQ</sequence>
<protein>
    <submittedName>
        <fullName evidence="7">S41 family peptidase</fullName>
    </submittedName>
</protein>
<dbReference type="InterPro" id="IPR036034">
    <property type="entry name" value="PDZ_sf"/>
</dbReference>
<dbReference type="InterPro" id="IPR004447">
    <property type="entry name" value="Peptidase_S41A"/>
</dbReference>
<name>A0ABY4F293_9BACI</name>
<evidence type="ECO:0000256" key="3">
    <source>
        <dbReference type="ARBA" id="ARBA00022801"/>
    </source>
</evidence>
<dbReference type="Pfam" id="PF03572">
    <property type="entry name" value="Peptidase_S41"/>
    <property type="match status" value="1"/>
</dbReference>
<dbReference type="InterPro" id="IPR001478">
    <property type="entry name" value="PDZ"/>
</dbReference>
<evidence type="ECO:0000256" key="5">
    <source>
        <dbReference type="RuleBase" id="RU004404"/>
    </source>
</evidence>
<dbReference type="Pfam" id="PF22694">
    <property type="entry name" value="CtpB_N-like"/>
    <property type="match status" value="1"/>
</dbReference>
<dbReference type="Gene3D" id="2.30.42.10">
    <property type="match status" value="1"/>
</dbReference>
<dbReference type="PROSITE" id="PS50106">
    <property type="entry name" value="PDZ"/>
    <property type="match status" value="1"/>
</dbReference>
<dbReference type="SUPFAM" id="SSF52096">
    <property type="entry name" value="ClpP/crotonase"/>
    <property type="match status" value="1"/>
</dbReference>
<dbReference type="EMBL" id="CP095072">
    <property type="protein sequence ID" value="UOQ50653.1"/>
    <property type="molecule type" value="Genomic_DNA"/>
</dbReference>
<dbReference type="SUPFAM" id="SSF50156">
    <property type="entry name" value="PDZ domain-like"/>
    <property type="match status" value="1"/>
</dbReference>
<organism evidence="7 8">
    <name type="scientific">Gracilibacillus caseinilyticus</name>
    <dbReference type="NCBI Taxonomy" id="2932256"/>
    <lineage>
        <taxon>Bacteria</taxon>
        <taxon>Bacillati</taxon>
        <taxon>Bacillota</taxon>
        <taxon>Bacilli</taxon>
        <taxon>Bacillales</taxon>
        <taxon>Bacillaceae</taxon>
        <taxon>Gracilibacillus</taxon>
    </lineage>
</organism>
<evidence type="ECO:0000256" key="4">
    <source>
        <dbReference type="ARBA" id="ARBA00022825"/>
    </source>
</evidence>
<dbReference type="Proteomes" id="UP000831782">
    <property type="component" value="Chromosome"/>
</dbReference>
<dbReference type="SUPFAM" id="SSF47090">
    <property type="entry name" value="PGBD-like"/>
    <property type="match status" value="1"/>
</dbReference>
<dbReference type="InterPro" id="IPR041489">
    <property type="entry name" value="PDZ_6"/>
</dbReference>
<dbReference type="InterPro" id="IPR036366">
    <property type="entry name" value="PGBDSf"/>
</dbReference>
<dbReference type="CDD" id="cd07560">
    <property type="entry name" value="Peptidase_S41_CPP"/>
    <property type="match status" value="1"/>
</dbReference>
<reference evidence="7 8" key="1">
    <citation type="submission" date="2022-04" db="EMBL/GenBank/DDBJ databases">
        <title>Gracilibacillus sp. isolated from saltern.</title>
        <authorList>
            <person name="Won M."/>
            <person name="Lee C.-M."/>
            <person name="Woen H.-Y."/>
            <person name="Kwon S.-W."/>
        </authorList>
    </citation>
    <scope>NUCLEOTIDE SEQUENCE [LARGE SCALE GENOMIC DNA]</scope>
    <source>
        <strain evidence="7 8">SSWR10-1</strain>
    </source>
</reference>
<dbReference type="InterPro" id="IPR002477">
    <property type="entry name" value="Peptidoglycan-bd-like"/>
</dbReference>
<evidence type="ECO:0000313" key="8">
    <source>
        <dbReference type="Proteomes" id="UP000831782"/>
    </source>
</evidence>
<evidence type="ECO:0000256" key="2">
    <source>
        <dbReference type="ARBA" id="ARBA00022670"/>
    </source>
</evidence>
<dbReference type="Pfam" id="PF01471">
    <property type="entry name" value="PG_binding_1"/>
    <property type="match status" value="1"/>
</dbReference>